<evidence type="ECO:0000313" key="1">
    <source>
        <dbReference type="EMBL" id="KAK9716963.1"/>
    </source>
</evidence>
<sequence length="109" mass="12255">MSYATTDGWSCTTFERQTVSCCGQNVLCHNQGRLDVNSYAKQIKVAIRKTMEKTIPKIRECPSVKNNPWTEELTVLSTKAKEKVSTKRACDSGQDNIHGNTLGIKNRDF</sequence>
<gene>
    <name evidence="1" type="ORF">QE152_g24439</name>
</gene>
<proteinExistence type="predicted"/>
<comment type="caution">
    <text evidence="1">The sequence shown here is derived from an EMBL/GenBank/DDBJ whole genome shotgun (WGS) entry which is preliminary data.</text>
</comment>
<dbReference type="Proteomes" id="UP001458880">
    <property type="component" value="Unassembled WGS sequence"/>
</dbReference>
<dbReference type="EMBL" id="JASPKY010000249">
    <property type="protein sequence ID" value="KAK9716963.1"/>
    <property type="molecule type" value="Genomic_DNA"/>
</dbReference>
<name>A0AAW1KEU4_POPJA</name>
<keyword evidence="2" id="KW-1185">Reference proteome</keyword>
<organism evidence="1 2">
    <name type="scientific">Popillia japonica</name>
    <name type="common">Japanese beetle</name>
    <dbReference type="NCBI Taxonomy" id="7064"/>
    <lineage>
        <taxon>Eukaryota</taxon>
        <taxon>Metazoa</taxon>
        <taxon>Ecdysozoa</taxon>
        <taxon>Arthropoda</taxon>
        <taxon>Hexapoda</taxon>
        <taxon>Insecta</taxon>
        <taxon>Pterygota</taxon>
        <taxon>Neoptera</taxon>
        <taxon>Endopterygota</taxon>
        <taxon>Coleoptera</taxon>
        <taxon>Polyphaga</taxon>
        <taxon>Scarabaeiformia</taxon>
        <taxon>Scarabaeidae</taxon>
        <taxon>Rutelinae</taxon>
        <taxon>Popillia</taxon>
    </lineage>
</organism>
<reference evidence="1 2" key="1">
    <citation type="journal article" date="2024" name="BMC Genomics">
        <title>De novo assembly and annotation of Popillia japonica's genome with initial clues to its potential as an invasive pest.</title>
        <authorList>
            <person name="Cucini C."/>
            <person name="Boschi S."/>
            <person name="Funari R."/>
            <person name="Cardaioli E."/>
            <person name="Iannotti N."/>
            <person name="Marturano G."/>
            <person name="Paoli F."/>
            <person name="Bruttini M."/>
            <person name="Carapelli A."/>
            <person name="Frati F."/>
            <person name="Nardi F."/>
        </authorList>
    </citation>
    <scope>NUCLEOTIDE SEQUENCE [LARGE SCALE GENOMIC DNA]</scope>
    <source>
        <strain evidence="1">DMR45628</strain>
    </source>
</reference>
<protein>
    <submittedName>
        <fullName evidence="1">Uncharacterized protein</fullName>
    </submittedName>
</protein>
<accession>A0AAW1KEU4</accession>
<dbReference type="AlphaFoldDB" id="A0AAW1KEU4"/>
<evidence type="ECO:0000313" key="2">
    <source>
        <dbReference type="Proteomes" id="UP001458880"/>
    </source>
</evidence>